<evidence type="ECO:0000259" key="1">
    <source>
        <dbReference type="PROSITE" id="PS50878"/>
    </source>
</evidence>
<evidence type="ECO:0000313" key="3">
    <source>
        <dbReference type="Proteomes" id="UP000603453"/>
    </source>
</evidence>
<feature type="domain" description="Reverse transcriptase" evidence="1">
    <location>
        <begin position="295"/>
        <end position="582"/>
    </location>
</feature>
<dbReference type="OrthoDB" id="2212429at2759"/>
<dbReference type="EMBL" id="JAEPRD010000190">
    <property type="protein sequence ID" value="KAG2194684.1"/>
    <property type="molecule type" value="Genomic_DNA"/>
</dbReference>
<evidence type="ECO:0000313" key="2">
    <source>
        <dbReference type="EMBL" id="KAG2194684.1"/>
    </source>
</evidence>
<sequence>MYSSSDLYSNKIKSNVEFISPTWTDHALLTFSFKFSSTHSGKGLWRANPTLVSNPRFLDSMHQEIDKTCSMFRPDLSPQLRWDRIKETVKKVARKTGRHHANWRRKQLDVLHLKRTSILNNLSLTPAVLQFKLSKVEEKIQGLQEEITNNDSLRAQKFWRETGESSPSFLKRSITTRITKSFIPELLHPITSASCTSPTTLTDAAHSFYQRLYTPDDINLNATDLLAEMIQDSSVLDDSQCKYLLSEFTEDNLLNAAKRSPPQSSPGIDGIPYQILFHVLHNAAAIRVALQVYNDALLKSVFPPSWNKTCMILLPKKGDLTNLSNHRPISLINTDAKLFTRMLNARLMMYMNDLISPQQMGFMPGRFIGENGKTLQTVMSIAEHTSSKATGLLLDQEKAYDRIHPTYLARMMNKFGIPSSIISSLCTLFFTTEIYININGHLSTPVRQRRGLRQGDPISPLLFNIAFDPFLRSVQQATNFQGFSFLSLVSEPSPEPLKVMAYADDTLVFLETHQDFNCLEQIITQYALAFNAKLNFAKTQTFLLSGKASQHWTAYLHSRETPITSWHDRHSPNALTYLGYPLYFNASQKNLAIDILIQKIQRGCDIHSERNLSIKGRTVVLNTLLLSKLWHVLRIVPLTKGQIDRLRRICSTFLNASRFPRIAYRNFVPYKTKGGVGILDPLVQQLKLHWRWLADLIIDPTVLQVPQHHHRSFLHTSVPYLKYGLSLIASEGSSSYIWPLLFSTKRRGFRQLTTNSFTILFSLMDYLPNYDLSQSNLSLATFLQLDLASIVIPAPNTPVIPASESIMSVVFPRNSASMSKTLVCDFFIVDPHTHIFRQRSDCETRFPTLLRKFRVAIANGYIQPTSNFEHLLGTSIDATGTIDLRPLLESQMSTYILAFDKPKQLAVMLRDSLFPPKPTTTISVDKWKTFWSLPISPSILTVWYRAIHHKLPNKSLLHNIVPESFPSATCIHCPQTEDTLHHFLYDCPTKKSIWLQCLSTFFPDVPIVPGRILSILLSLDYGDFQNKRSTVATSLSFISIIGCILLGIWRSHWKLVFDDQPFTTTAVLPLCSSIVWQLHFQSLVD</sequence>
<keyword evidence="3" id="KW-1185">Reference proteome</keyword>
<gene>
    <name evidence="2" type="ORF">INT47_013059</name>
</gene>
<dbReference type="CDD" id="cd01650">
    <property type="entry name" value="RT_nLTR_like"/>
    <property type="match status" value="1"/>
</dbReference>
<dbReference type="Pfam" id="PF00078">
    <property type="entry name" value="RVT_1"/>
    <property type="match status" value="1"/>
</dbReference>
<dbReference type="PROSITE" id="PS50878">
    <property type="entry name" value="RT_POL"/>
    <property type="match status" value="1"/>
</dbReference>
<dbReference type="InterPro" id="IPR026960">
    <property type="entry name" value="RVT-Znf"/>
</dbReference>
<reference evidence="2" key="1">
    <citation type="submission" date="2020-12" db="EMBL/GenBank/DDBJ databases">
        <title>Metabolic potential, ecology and presence of endohyphal bacteria is reflected in genomic diversity of Mucoromycotina.</title>
        <authorList>
            <person name="Muszewska A."/>
            <person name="Okrasinska A."/>
            <person name="Steczkiewicz K."/>
            <person name="Drgas O."/>
            <person name="Orlowska M."/>
            <person name="Perlinska-Lenart U."/>
            <person name="Aleksandrzak-Piekarczyk T."/>
            <person name="Szatraj K."/>
            <person name="Zielenkiewicz U."/>
            <person name="Pilsyk S."/>
            <person name="Malc E."/>
            <person name="Mieczkowski P."/>
            <person name="Kruszewska J.S."/>
            <person name="Biernat P."/>
            <person name="Pawlowska J."/>
        </authorList>
    </citation>
    <scope>NUCLEOTIDE SEQUENCE</scope>
    <source>
        <strain evidence="2">WA0000017839</strain>
    </source>
</reference>
<dbReference type="AlphaFoldDB" id="A0A8H7QL63"/>
<name>A0A8H7QL63_9FUNG</name>
<accession>A0A8H7QL63</accession>
<protein>
    <recommendedName>
        <fullName evidence="1">Reverse transcriptase domain-containing protein</fullName>
    </recommendedName>
</protein>
<comment type="caution">
    <text evidence="2">The sequence shown here is derived from an EMBL/GenBank/DDBJ whole genome shotgun (WGS) entry which is preliminary data.</text>
</comment>
<dbReference type="Pfam" id="PF13966">
    <property type="entry name" value="zf-RVT"/>
    <property type="match status" value="1"/>
</dbReference>
<dbReference type="PANTHER" id="PTHR31635">
    <property type="entry name" value="REVERSE TRANSCRIPTASE DOMAIN-CONTAINING PROTEIN-RELATED"/>
    <property type="match status" value="1"/>
</dbReference>
<organism evidence="2 3">
    <name type="scientific">Mucor saturninus</name>
    <dbReference type="NCBI Taxonomy" id="64648"/>
    <lineage>
        <taxon>Eukaryota</taxon>
        <taxon>Fungi</taxon>
        <taxon>Fungi incertae sedis</taxon>
        <taxon>Mucoromycota</taxon>
        <taxon>Mucoromycotina</taxon>
        <taxon>Mucoromycetes</taxon>
        <taxon>Mucorales</taxon>
        <taxon>Mucorineae</taxon>
        <taxon>Mucoraceae</taxon>
        <taxon>Mucor</taxon>
    </lineage>
</organism>
<dbReference type="PANTHER" id="PTHR31635:SF196">
    <property type="entry name" value="REVERSE TRANSCRIPTASE DOMAIN-CONTAINING PROTEIN-RELATED"/>
    <property type="match status" value="1"/>
</dbReference>
<dbReference type="InterPro" id="IPR000477">
    <property type="entry name" value="RT_dom"/>
</dbReference>
<proteinExistence type="predicted"/>
<dbReference type="SUPFAM" id="SSF56672">
    <property type="entry name" value="DNA/RNA polymerases"/>
    <property type="match status" value="1"/>
</dbReference>
<dbReference type="InterPro" id="IPR043502">
    <property type="entry name" value="DNA/RNA_pol_sf"/>
</dbReference>
<dbReference type="Proteomes" id="UP000603453">
    <property type="component" value="Unassembled WGS sequence"/>
</dbReference>